<dbReference type="Gene3D" id="3.60.21.10">
    <property type="match status" value="1"/>
</dbReference>
<feature type="domain" description="Calcineurin-like phosphoesterase" evidence="1">
    <location>
        <begin position="32"/>
        <end position="227"/>
    </location>
</feature>
<dbReference type="SUPFAM" id="SSF56300">
    <property type="entry name" value="Metallo-dependent phosphatases"/>
    <property type="match status" value="1"/>
</dbReference>
<evidence type="ECO:0000313" key="2">
    <source>
        <dbReference type="EMBL" id="NDL55800.1"/>
    </source>
</evidence>
<proteinExistence type="predicted"/>
<name>A0A7K3LXV4_9ACTN</name>
<accession>A0A7K3LXV4</accession>
<protein>
    <recommendedName>
        <fullName evidence="1">Calcineurin-like phosphoesterase domain-containing protein</fullName>
    </recommendedName>
</protein>
<dbReference type="PANTHER" id="PTHR43143:SF1">
    <property type="entry name" value="SERINE_THREONINE-PROTEIN PHOSPHATASE CPPED1"/>
    <property type="match status" value="1"/>
</dbReference>
<dbReference type="PANTHER" id="PTHR43143">
    <property type="entry name" value="METALLOPHOSPHOESTERASE, CALCINEURIN SUPERFAMILY"/>
    <property type="match status" value="1"/>
</dbReference>
<dbReference type="RefSeq" id="WP_162448475.1">
    <property type="nucleotide sequence ID" value="NZ_WLZY01000001.1"/>
</dbReference>
<dbReference type="InterPro" id="IPR029052">
    <property type="entry name" value="Metallo-depent_PP-like"/>
</dbReference>
<sequence length="286" mass="31674">MTDRSALLLPAFEGATPWAQLDRLPERPAEFTFALLSDLTGGERPGVFGRAVDATNLIRPDFVIQLGDTIEGYTCDAAEIARQSTAFDTTVARLDVPMFRVPGNHDVSNDTMRTEWLSRYGALHYHFVYRDVLFVALDTQDSPRPGDGDVHLDMSVDGWEGTMPARFSAEQLSWVEQILAEYPDVRWTILCMHMPAWQGAGAPGFDRVLRALGERPYTVFAGHVHNYRRRQLAGRDFIRLGTTGGSWVVPGEAGNFDHLTLVTMMPTGPRIANILLDGVLGPDGGR</sequence>
<dbReference type="InterPro" id="IPR004843">
    <property type="entry name" value="Calcineurin-like_PHP"/>
</dbReference>
<evidence type="ECO:0000259" key="1">
    <source>
        <dbReference type="Pfam" id="PF00149"/>
    </source>
</evidence>
<organism evidence="2 3">
    <name type="scientific">Phytoactinopolyspora mesophila</name>
    <dbReference type="NCBI Taxonomy" id="2650750"/>
    <lineage>
        <taxon>Bacteria</taxon>
        <taxon>Bacillati</taxon>
        <taxon>Actinomycetota</taxon>
        <taxon>Actinomycetes</taxon>
        <taxon>Jiangellales</taxon>
        <taxon>Jiangellaceae</taxon>
        <taxon>Phytoactinopolyspora</taxon>
    </lineage>
</organism>
<dbReference type="EMBL" id="WLZY01000001">
    <property type="protein sequence ID" value="NDL55800.1"/>
    <property type="molecule type" value="Genomic_DNA"/>
</dbReference>
<dbReference type="InterPro" id="IPR051918">
    <property type="entry name" value="STPP_CPPED1"/>
</dbReference>
<evidence type="ECO:0000313" key="3">
    <source>
        <dbReference type="Proteomes" id="UP000460435"/>
    </source>
</evidence>
<dbReference type="GO" id="GO:0016787">
    <property type="term" value="F:hydrolase activity"/>
    <property type="evidence" value="ECO:0007669"/>
    <property type="project" value="InterPro"/>
</dbReference>
<comment type="caution">
    <text evidence="2">The sequence shown here is derived from an EMBL/GenBank/DDBJ whole genome shotgun (WGS) entry which is preliminary data.</text>
</comment>
<dbReference type="Pfam" id="PF00149">
    <property type="entry name" value="Metallophos"/>
    <property type="match status" value="1"/>
</dbReference>
<dbReference type="Proteomes" id="UP000460435">
    <property type="component" value="Unassembled WGS sequence"/>
</dbReference>
<gene>
    <name evidence="2" type="ORF">F7O44_01810</name>
</gene>
<reference evidence="2 3" key="1">
    <citation type="submission" date="2019-11" db="EMBL/GenBank/DDBJ databases">
        <authorList>
            <person name="Li X.-J."/>
            <person name="Feng X.-M."/>
        </authorList>
    </citation>
    <scope>NUCLEOTIDE SEQUENCE [LARGE SCALE GENOMIC DNA]</scope>
    <source>
        <strain evidence="2 3">XMNu-373</strain>
    </source>
</reference>
<dbReference type="AlphaFoldDB" id="A0A7K3LXV4"/>
<keyword evidence="3" id="KW-1185">Reference proteome</keyword>